<dbReference type="Gene3D" id="3.40.50.720">
    <property type="entry name" value="NAD(P)-binding Rossmann-like Domain"/>
    <property type="match status" value="1"/>
</dbReference>
<dbReference type="PRINTS" id="PR00081">
    <property type="entry name" value="GDHRDH"/>
</dbReference>
<dbReference type="SUPFAM" id="SSF51735">
    <property type="entry name" value="NAD(P)-binding Rossmann-fold domains"/>
    <property type="match status" value="1"/>
</dbReference>
<gene>
    <name evidence="2" type="ORF">DVH21_27565</name>
</gene>
<dbReference type="EMBL" id="CP031263">
    <property type="protein sequence ID" value="AXH93403.1"/>
    <property type="molecule type" value="Genomic_DNA"/>
</dbReference>
<reference evidence="2 3" key="2">
    <citation type="submission" date="2018-08" db="EMBL/GenBank/DDBJ databases">
        <title>Streptomyces kandeliansis sp. nov., an endophytic bacterium isolated from mangrove plant.</title>
        <authorList>
            <person name="Wang R."/>
        </authorList>
    </citation>
    <scope>NUCLEOTIDE SEQUENCE [LARGE SCALE GENOMIC DNA]</scope>
    <source>
        <strain evidence="3">H14(2018)</strain>
    </source>
</reference>
<dbReference type="FunFam" id="3.40.50.720:FF:000084">
    <property type="entry name" value="Short-chain dehydrogenase reductase"/>
    <property type="match status" value="1"/>
</dbReference>
<dbReference type="PANTHER" id="PTHR43975">
    <property type="entry name" value="ZGC:101858"/>
    <property type="match status" value="1"/>
</dbReference>
<proteinExistence type="predicted"/>
<dbReference type="PRINTS" id="PR00080">
    <property type="entry name" value="SDRFAMILY"/>
</dbReference>
<dbReference type="RefSeq" id="WP_114920771.1">
    <property type="nucleotide sequence ID" value="NZ_CBDRIQ010000047.1"/>
</dbReference>
<evidence type="ECO:0000313" key="2">
    <source>
        <dbReference type="EMBL" id="AXH93403.1"/>
    </source>
</evidence>
<reference evidence="2 3" key="1">
    <citation type="submission" date="2018-07" db="EMBL/GenBank/DDBJ databases">
        <authorList>
            <person name="Ye Y."/>
        </authorList>
    </citation>
    <scope>NUCLEOTIDE SEQUENCE [LARGE SCALE GENOMIC DNA]</scope>
    <source>
        <strain evidence="3">H14(2018)</strain>
    </source>
</reference>
<sequence length="255" mass="26330">MGNGNTSALRRSIVITGGGTGIGRAVARGFAEQGDDVLIVGRTGASLRDTAEGYPGIRTSVADITAPGAPQAVVDAAQQAYGRIDVLVNNAATSVAKLLADTTEDEIQSQFATNVMAPIHLTRCALEPLAASRGVVVNISTAGALGQRTWPANGAYGASKVALDFLTRTWAVEMAPRGIRVVGIAPGVADTGIGVRSGMTEEQYADFLKWMADRAPAGRVGTPEEIATWVRKLVEPDAGYLTGVVIPIDGGLSLT</sequence>
<accession>A0A6N3K8M1</accession>
<dbReference type="CDD" id="cd05233">
    <property type="entry name" value="SDR_c"/>
    <property type="match status" value="1"/>
</dbReference>
<evidence type="ECO:0000313" key="3">
    <source>
        <dbReference type="Proteomes" id="UP000253958"/>
    </source>
</evidence>
<name>A0A6N3K8M1_9ACTN</name>
<dbReference type="InterPro" id="IPR002347">
    <property type="entry name" value="SDR_fam"/>
</dbReference>
<protein>
    <submittedName>
        <fullName evidence="2">SDR family NAD(P)-dependent oxidoreductase</fullName>
    </submittedName>
</protein>
<keyword evidence="1" id="KW-0560">Oxidoreductase</keyword>
<dbReference type="InterPro" id="IPR036291">
    <property type="entry name" value="NAD(P)-bd_dom_sf"/>
</dbReference>
<dbReference type="PANTHER" id="PTHR43975:SF2">
    <property type="entry name" value="EG:BACR7A4.14 PROTEIN-RELATED"/>
    <property type="match status" value="1"/>
</dbReference>
<dbReference type="Pfam" id="PF13561">
    <property type="entry name" value="adh_short_C2"/>
    <property type="match status" value="1"/>
</dbReference>
<dbReference type="GO" id="GO:0016491">
    <property type="term" value="F:oxidoreductase activity"/>
    <property type="evidence" value="ECO:0007669"/>
    <property type="project" value="UniProtKB-KW"/>
</dbReference>
<organism evidence="2 3">
    <name type="scientific">Micromonospora aurantiaca</name>
    <name type="common">nom. illeg.</name>
    <dbReference type="NCBI Taxonomy" id="47850"/>
    <lineage>
        <taxon>Bacteria</taxon>
        <taxon>Bacillati</taxon>
        <taxon>Actinomycetota</taxon>
        <taxon>Actinomycetes</taxon>
        <taxon>Micromonosporales</taxon>
        <taxon>Micromonosporaceae</taxon>
        <taxon>Micromonospora</taxon>
    </lineage>
</organism>
<dbReference type="Proteomes" id="UP000253958">
    <property type="component" value="Chromosome"/>
</dbReference>
<evidence type="ECO:0000256" key="1">
    <source>
        <dbReference type="ARBA" id="ARBA00023002"/>
    </source>
</evidence>
<dbReference type="AlphaFoldDB" id="A0A6N3K8M1"/>